<dbReference type="InterPro" id="IPR036852">
    <property type="entry name" value="Peptidase_S8/S53_dom_sf"/>
</dbReference>
<dbReference type="InterPro" id="IPR034074">
    <property type="entry name" value="Y4bN_pept_dom"/>
</dbReference>
<dbReference type="GO" id="GO:0006508">
    <property type="term" value="P:proteolysis"/>
    <property type="evidence" value="ECO:0007669"/>
    <property type="project" value="UniProtKB-KW"/>
</dbReference>
<evidence type="ECO:0000256" key="6">
    <source>
        <dbReference type="SAM" id="MobiDB-lite"/>
    </source>
</evidence>
<dbReference type="EMBL" id="FOAJ01000002">
    <property type="protein sequence ID" value="SEK41517.1"/>
    <property type="molecule type" value="Genomic_DNA"/>
</dbReference>
<keyword evidence="9" id="KW-1185">Reference proteome</keyword>
<dbReference type="PANTHER" id="PTHR43806:SF11">
    <property type="entry name" value="CEREVISIN-RELATED"/>
    <property type="match status" value="1"/>
</dbReference>
<evidence type="ECO:0000256" key="5">
    <source>
        <dbReference type="PROSITE-ProRule" id="PRU01240"/>
    </source>
</evidence>
<evidence type="ECO:0000256" key="1">
    <source>
        <dbReference type="ARBA" id="ARBA00011073"/>
    </source>
</evidence>
<feature type="active site" description="Charge relay system" evidence="5">
    <location>
        <position position="538"/>
    </location>
</feature>
<accession>A0A1H7GVJ7</accession>
<dbReference type="InterPro" id="IPR000209">
    <property type="entry name" value="Peptidase_S8/S53_dom"/>
</dbReference>
<evidence type="ECO:0000256" key="3">
    <source>
        <dbReference type="ARBA" id="ARBA00022801"/>
    </source>
</evidence>
<gene>
    <name evidence="8" type="ORF">SAMN05192542_1025</name>
</gene>
<dbReference type="AlphaFoldDB" id="A0A1H7GVJ7"/>
<dbReference type="OrthoDB" id="9768989at2"/>
<keyword evidence="4 5" id="KW-0720">Serine protease</keyword>
<comment type="similarity">
    <text evidence="1 5">Belongs to the peptidase S8 family.</text>
</comment>
<dbReference type="Pfam" id="PF00082">
    <property type="entry name" value="Peptidase_S8"/>
    <property type="match status" value="1"/>
</dbReference>
<dbReference type="SUPFAM" id="SSF52743">
    <property type="entry name" value="Subtilisin-like"/>
    <property type="match status" value="1"/>
</dbReference>
<reference evidence="9" key="1">
    <citation type="submission" date="2016-10" db="EMBL/GenBank/DDBJ databases">
        <authorList>
            <person name="Varghese N."/>
            <person name="Submissions S."/>
        </authorList>
    </citation>
    <scope>NUCLEOTIDE SEQUENCE [LARGE SCALE GENOMIC DNA]</scope>
    <source>
        <strain evidence="9">LMG 26416</strain>
    </source>
</reference>
<feature type="active site" description="Charge relay system" evidence="5">
    <location>
        <position position="270"/>
    </location>
</feature>
<dbReference type="PANTHER" id="PTHR43806">
    <property type="entry name" value="PEPTIDASE S8"/>
    <property type="match status" value="1"/>
</dbReference>
<dbReference type="PROSITE" id="PS51892">
    <property type="entry name" value="SUBTILASE"/>
    <property type="match status" value="1"/>
</dbReference>
<evidence type="ECO:0000256" key="2">
    <source>
        <dbReference type="ARBA" id="ARBA00022670"/>
    </source>
</evidence>
<sequence length="779" mass="84829">MPHYEHLRLVRLPEQFERRKHGGGGPPPQRDPRTHSARLSVELDNTIAAQRARRRPEFVDPALILRVRMAGALQEGAWEGLGLTVLSSDADRSLVLFADTDDLRDFRQRLNLYAQGVPAGQINPAYAAFVANIESIGGVEPRDRIGVKLREDGFAVETDFVDGQRYTLDLELWDFGRRDLRERKLDEIGAYIAARGGEVLDRYIGPSISMLRMVVEGPVVRALLGIDVVANIDLPPQPDMGMAEALALDLAGIPDLNRLDADAPLIGVIDSGINDHPLIEDILVGAIGVPETLGTADVWGHGTRVGGIAVFGDIKGQLAAGTLNRGARLCSAKVVNDQGGFDNRRLVPSQMREAITTLHRRFGCRIFVIALGDKRLHYDGGKVGAWAATLDELVRELDLVIVVSAGNRYPRGGNRVEQAVTEYPDYLVEAANRFLEPAGAMNVVTVGALSHGTGIAPELADDVRVRPITGALEPSPFTRVGPGIAGSVKPDLVDFGGTMVFDAVTASLRNGDDLPSAGVVSLHHLPIEQLFTARSGTSYAAPTVAFKASQILSLLPNASANLVRALLVGAARVPTEASDRLGLLGADAIDQVCGHGLVDLERAAYSDDARVVLYAEDELAIDHFAVYEVPIPADFQQTPGRRTVKVSLAFDPPVRHTRTDYAGIGMSFRLIRGCDAEEVFEHYRRRNVAVEGAVPEMAARYACKLEPGPQTREKATLQCASVTFQRDVSVYGDRYYLVVRCESGWAQELVQSQRFAVVVEISHEQDIRLYQQIRVRVRA</sequence>
<evidence type="ECO:0000313" key="9">
    <source>
        <dbReference type="Proteomes" id="UP000199120"/>
    </source>
</evidence>
<dbReference type="InterPro" id="IPR050131">
    <property type="entry name" value="Peptidase_S8_subtilisin-like"/>
</dbReference>
<evidence type="ECO:0000256" key="4">
    <source>
        <dbReference type="ARBA" id="ARBA00022825"/>
    </source>
</evidence>
<dbReference type="GO" id="GO:0004252">
    <property type="term" value="F:serine-type endopeptidase activity"/>
    <property type="evidence" value="ECO:0007669"/>
    <property type="project" value="UniProtKB-UniRule"/>
</dbReference>
<name>A0A1H7GVJ7_9BURK</name>
<dbReference type="Gene3D" id="3.40.50.200">
    <property type="entry name" value="Peptidase S8/S53 domain"/>
    <property type="match status" value="1"/>
</dbReference>
<feature type="domain" description="Peptidase S8/S53" evidence="7">
    <location>
        <begin position="264"/>
        <end position="596"/>
    </location>
</feature>
<dbReference type="CDD" id="cd04847">
    <property type="entry name" value="Peptidases_S8_Subtilisin_like_2"/>
    <property type="match status" value="1"/>
</dbReference>
<dbReference type="RefSeq" id="WP_090541627.1">
    <property type="nucleotide sequence ID" value="NZ_FNSR01000001.1"/>
</dbReference>
<keyword evidence="2 5" id="KW-0645">Protease</keyword>
<evidence type="ECO:0000313" key="8">
    <source>
        <dbReference type="EMBL" id="SEK41517.1"/>
    </source>
</evidence>
<protein>
    <submittedName>
        <fullName evidence="8">Subtilase family protein</fullName>
    </submittedName>
</protein>
<feature type="region of interest" description="Disordered" evidence="6">
    <location>
        <begin position="15"/>
        <end position="35"/>
    </location>
</feature>
<feature type="active site" description="Charge relay system" evidence="5">
    <location>
        <position position="301"/>
    </location>
</feature>
<evidence type="ECO:0000259" key="7">
    <source>
        <dbReference type="Pfam" id="PF00082"/>
    </source>
</evidence>
<dbReference type="STRING" id="416943.SAMN05445871_0316"/>
<keyword evidence="3 5" id="KW-0378">Hydrolase</keyword>
<proteinExistence type="inferred from homology"/>
<dbReference type="Proteomes" id="UP000199120">
    <property type="component" value="Unassembled WGS sequence"/>
</dbReference>
<organism evidence="8 9">
    <name type="scientific">Paraburkholderia caballeronis</name>
    <dbReference type="NCBI Taxonomy" id="416943"/>
    <lineage>
        <taxon>Bacteria</taxon>
        <taxon>Pseudomonadati</taxon>
        <taxon>Pseudomonadota</taxon>
        <taxon>Betaproteobacteria</taxon>
        <taxon>Burkholderiales</taxon>
        <taxon>Burkholderiaceae</taxon>
        <taxon>Paraburkholderia</taxon>
    </lineage>
</organism>